<accession>A0A9W9NQE3</accession>
<dbReference type="OrthoDB" id="64915at2759"/>
<dbReference type="InterPro" id="IPR036291">
    <property type="entry name" value="NAD(P)-bd_dom_sf"/>
</dbReference>
<dbReference type="InterPro" id="IPR000683">
    <property type="entry name" value="Gfo/Idh/MocA-like_OxRdtase_N"/>
</dbReference>
<dbReference type="Pfam" id="PF01408">
    <property type="entry name" value="GFO_IDH_MocA"/>
    <property type="match status" value="1"/>
</dbReference>
<feature type="domain" description="Gfo/Idh/MocA-like oxidoreductase N-terminal" evidence="1">
    <location>
        <begin position="6"/>
        <end position="136"/>
    </location>
</feature>
<dbReference type="EMBL" id="JAPQKT010000007">
    <property type="protein sequence ID" value="KAJ5224227.1"/>
    <property type="molecule type" value="Genomic_DNA"/>
</dbReference>
<organism evidence="3 4">
    <name type="scientific">Penicillium citrinum</name>
    <dbReference type="NCBI Taxonomy" id="5077"/>
    <lineage>
        <taxon>Eukaryota</taxon>
        <taxon>Fungi</taxon>
        <taxon>Dikarya</taxon>
        <taxon>Ascomycota</taxon>
        <taxon>Pezizomycotina</taxon>
        <taxon>Eurotiomycetes</taxon>
        <taxon>Eurotiomycetidae</taxon>
        <taxon>Eurotiales</taxon>
        <taxon>Aspergillaceae</taxon>
        <taxon>Penicillium</taxon>
    </lineage>
</organism>
<gene>
    <name evidence="3" type="ORF">N7469_007730</name>
</gene>
<evidence type="ECO:0000313" key="4">
    <source>
        <dbReference type="Proteomes" id="UP001147733"/>
    </source>
</evidence>
<dbReference type="InterPro" id="IPR055080">
    <property type="entry name" value="Gal80p-like_C"/>
</dbReference>
<dbReference type="GeneID" id="81385815"/>
<dbReference type="SUPFAM" id="SSF51735">
    <property type="entry name" value="NAD(P)-binding Rossmann-fold domains"/>
    <property type="match status" value="1"/>
</dbReference>
<evidence type="ECO:0000313" key="3">
    <source>
        <dbReference type="EMBL" id="KAJ5224227.1"/>
    </source>
</evidence>
<dbReference type="PANTHER" id="PTHR43708">
    <property type="entry name" value="CONSERVED EXPRESSED OXIDOREDUCTASE (EUROFUNG)"/>
    <property type="match status" value="1"/>
</dbReference>
<name>A0A9W9NQE3_PENCI</name>
<dbReference type="SUPFAM" id="SSF55347">
    <property type="entry name" value="Glyceraldehyde-3-phosphate dehydrogenase-like, C-terminal domain"/>
    <property type="match status" value="1"/>
</dbReference>
<sequence length="381" mass="40798">MSSQVRTAIIGLSSSATTNWASAAHLPSLLSPTGQKIFKITALCNSSTSAASNAISTYNLDAATVAAHGDPTSLAADSNVDLVLCNTRVDKHSETVSPSLLAGKDVYIEWPIASNKNQLDEVIASAAQGGGRVGVGLQGRFAPPILRVKELLQSGRIGMLLSSEVRAFGGTIDREILPMGLKYFADRSVGGNPITIGFGHVIDYIQSVVGDIIPGTDSVRLQIQRPGIRIRDPQTNTIVDSTQSDVPDLVSLHGSLPESSYVKANAGLIAYFQRGQPYPGDPSLSWILTGETGAIRLISPAGISLQADAYIDPVTIRLWDFDTNQVEEISWSWSERQTEVPIRARSVQHSLISFAEGDESGYVSLNDAVKRAQQIEGWLSR</sequence>
<dbReference type="Gene3D" id="3.30.360.10">
    <property type="entry name" value="Dihydrodipicolinate Reductase, domain 2"/>
    <property type="match status" value="1"/>
</dbReference>
<comment type="caution">
    <text evidence="3">The sequence shown here is derived from an EMBL/GenBank/DDBJ whole genome shotgun (WGS) entry which is preliminary data.</text>
</comment>
<feature type="domain" description="Gal80p-like C-terminal" evidence="2">
    <location>
        <begin position="143"/>
        <end position="297"/>
    </location>
</feature>
<proteinExistence type="predicted"/>
<dbReference type="InterPro" id="IPR051317">
    <property type="entry name" value="Gfo/Idh/MocA_oxidoreduct"/>
</dbReference>
<evidence type="ECO:0000259" key="1">
    <source>
        <dbReference type="Pfam" id="PF01408"/>
    </source>
</evidence>
<keyword evidence="4" id="KW-1185">Reference proteome</keyword>
<dbReference type="Gene3D" id="3.40.50.720">
    <property type="entry name" value="NAD(P)-binding Rossmann-like Domain"/>
    <property type="match status" value="1"/>
</dbReference>
<protein>
    <recommendedName>
        <fullName evidence="5">Oxidoreductase</fullName>
    </recommendedName>
</protein>
<reference evidence="3" key="1">
    <citation type="submission" date="2022-11" db="EMBL/GenBank/DDBJ databases">
        <authorList>
            <person name="Petersen C."/>
        </authorList>
    </citation>
    <scope>NUCLEOTIDE SEQUENCE</scope>
    <source>
        <strain evidence="3">IBT 23319</strain>
    </source>
</reference>
<dbReference type="PANTHER" id="PTHR43708:SF1">
    <property type="entry name" value="GALACTOSE_LACTOSE METABOLISM REGULATORY PROTEIN GAL80"/>
    <property type="match status" value="1"/>
</dbReference>
<evidence type="ECO:0008006" key="5">
    <source>
        <dbReference type="Google" id="ProtNLM"/>
    </source>
</evidence>
<evidence type="ECO:0000259" key="2">
    <source>
        <dbReference type="Pfam" id="PF22685"/>
    </source>
</evidence>
<dbReference type="Proteomes" id="UP001147733">
    <property type="component" value="Unassembled WGS sequence"/>
</dbReference>
<dbReference type="RefSeq" id="XP_056498199.1">
    <property type="nucleotide sequence ID" value="XM_056646648.1"/>
</dbReference>
<reference evidence="3" key="2">
    <citation type="journal article" date="2023" name="IMA Fungus">
        <title>Comparative genomic study of the Penicillium genus elucidates a diverse pangenome and 15 lateral gene transfer events.</title>
        <authorList>
            <person name="Petersen C."/>
            <person name="Sorensen T."/>
            <person name="Nielsen M.R."/>
            <person name="Sondergaard T.E."/>
            <person name="Sorensen J.L."/>
            <person name="Fitzpatrick D.A."/>
            <person name="Frisvad J.C."/>
            <person name="Nielsen K.L."/>
        </authorList>
    </citation>
    <scope>NUCLEOTIDE SEQUENCE</scope>
    <source>
        <strain evidence="3">IBT 23319</strain>
    </source>
</reference>
<dbReference type="GO" id="GO:0000166">
    <property type="term" value="F:nucleotide binding"/>
    <property type="evidence" value="ECO:0007669"/>
    <property type="project" value="InterPro"/>
</dbReference>
<dbReference type="AlphaFoldDB" id="A0A9W9NQE3"/>
<dbReference type="Pfam" id="PF22685">
    <property type="entry name" value="Gal80p_C-like"/>
    <property type="match status" value="1"/>
</dbReference>